<accession>A0ABQ1F746</accession>
<evidence type="ECO:0000256" key="10">
    <source>
        <dbReference type="ARBA" id="ARBA00050776"/>
    </source>
</evidence>
<evidence type="ECO:0000256" key="1">
    <source>
        <dbReference type="ARBA" id="ARBA00001933"/>
    </source>
</evidence>
<keyword evidence="13" id="KW-1185">Reference proteome</keyword>
<keyword evidence="9" id="KW-0411">Iron-sulfur</keyword>
<feature type="domain" description="Aminotransferase class V" evidence="11">
    <location>
        <begin position="11"/>
        <end position="338"/>
    </location>
</feature>
<dbReference type="Gene3D" id="3.90.1150.10">
    <property type="entry name" value="Aspartate Aminotransferase, domain 1"/>
    <property type="match status" value="1"/>
</dbReference>
<comment type="catalytic activity">
    <reaction evidence="10">
        <text>(sulfur carrier)-H + L-cysteine = (sulfur carrier)-SH + L-alanine</text>
        <dbReference type="Rhea" id="RHEA:43892"/>
        <dbReference type="Rhea" id="RHEA-COMP:14737"/>
        <dbReference type="Rhea" id="RHEA-COMP:14739"/>
        <dbReference type="ChEBI" id="CHEBI:29917"/>
        <dbReference type="ChEBI" id="CHEBI:35235"/>
        <dbReference type="ChEBI" id="CHEBI:57972"/>
        <dbReference type="ChEBI" id="CHEBI:64428"/>
        <dbReference type="EC" id="2.8.1.7"/>
    </reaction>
</comment>
<gene>
    <name evidence="12" type="ORF">GCM10010923_07250</name>
</gene>
<organism evidence="12 13">
    <name type="scientific">Blastomonas marina</name>
    <dbReference type="NCBI Taxonomy" id="1867408"/>
    <lineage>
        <taxon>Bacteria</taxon>
        <taxon>Pseudomonadati</taxon>
        <taxon>Pseudomonadota</taxon>
        <taxon>Alphaproteobacteria</taxon>
        <taxon>Sphingomonadales</taxon>
        <taxon>Sphingomonadaceae</taxon>
        <taxon>Blastomonas</taxon>
    </lineage>
</organism>
<keyword evidence="8" id="KW-0408">Iron</keyword>
<protein>
    <recommendedName>
        <fullName evidence="4">Cysteine desulfurase</fullName>
    </recommendedName>
</protein>
<dbReference type="PANTHER" id="PTHR11601:SF34">
    <property type="entry name" value="CYSTEINE DESULFURASE"/>
    <property type="match status" value="1"/>
</dbReference>
<dbReference type="InterPro" id="IPR015424">
    <property type="entry name" value="PyrdxlP-dep_Trfase"/>
</dbReference>
<keyword evidence="6" id="KW-0479">Metal-binding</keyword>
<evidence type="ECO:0000256" key="7">
    <source>
        <dbReference type="ARBA" id="ARBA00022898"/>
    </source>
</evidence>
<comment type="similarity">
    <text evidence="3">Belongs to the class-V pyridoxal-phosphate-dependent aminotransferase family. NifS/IscS subfamily.</text>
</comment>
<dbReference type="Gene3D" id="3.40.640.10">
    <property type="entry name" value="Type I PLP-dependent aspartate aminotransferase-like (Major domain)"/>
    <property type="match status" value="1"/>
</dbReference>
<proteinExistence type="inferred from homology"/>
<dbReference type="InterPro" id="IPR000192">
    <property type="entry name" value="Aminotrans_V_dom"/>
</dbReference>
<comment type="function">
    <text evidence="2">Catalyzes the removal of elemental sulfur atoms from cysteine to produce alanine. Seems to participate in the biosynthesis of the nitrogenase metalloclusters by providing the inorganic sulfur required for the Fe-S core formation.</text>
</comment>
<comment type="cofactor">
    <cofactor evidence="1">
        <name>pyridoxal 5'-phosphate</name>
        <dbReference type="ChEBI" id="CHEBI:597326"/>
    </cofactor>
</comment>
<dbReference type="SUPFAM" id="SSF53383">
    <property type="entry name" value="PLP-dependent transferases"/>
    <property type="match status" value="1"/>
</dbReference>
<dbReference type="Proteomes" id="UP000603317">
    <property type="component" value="Unassembled WGS sequence"/>
</dbReference>
<dbReference type="InterPro" id="IPR015421">
    <property type="entry name" value="PyrdxlP-dep_Trfase_major"/>
</dbReference>
<evidence type="ECO:0000259" key="11">
    <source>
        <dbReference type="Pfam" id="PF00266"/>
    </source>
</evidence>
<evidence type="ECO:0000256" key="6">
    <source>
        <dbReference type="ARBA" id="ARBA00022723"/>
    </source>
</evidence>
<evidence type="ECO:0000256" key="4">
    <source>
        <dbReference type="ARBA" id="ARBA00013558"/>
    </source>
</evidence>
<dbReference type="EMBL" id="BMID01000001">
    <property type="protein sequence ID" value="GGA01155.1"/>
    <property type="molecule type" value="Genomic_DNA"/>
</dbReference>
<keyword evidence="7" id="KW-0663">Pyridoxal phosphate</keyword>
<evidence type="ECO:0000256" key="8">
    <source>
        <dbReference type="ARBA" id="ARBA00023004"/>
    </source>
</evidence>
<reference evidence="13" key="1">
    <citation type="journal article" date="2019" name="Int. J. Syst. Evol. Microbiol.">
        <title>The Global Catalogue of Microorganisms (GCM) 10K type strain sequencing project: providing services to taxonomists for standard genome sequencing and annotation.</title>
        <authorList>
            <consortium name="The Broad Institute Genomics Platform"/>
            <consortium name="The Broad Institute Genome Sequencing Center for Infectious Disease"/>
            <person name="Wu L."/>
            <person name="Ma J."/>
        </authorList>
    </citation>
    <scope>NUCLEOTIDE SEQUENCE [LARGE SCALE GENOMIC DNA]</scope>
    <source>
        <strain evidence="13">CGMCC 1.15297</strain>
    </source>
</reference>
<dbReference type="Gene3D" id="1.10.260.50">
    <property type="match status" value="1"/>
</dbReference>
<evidence type="ECO:0000256" key="5">
    <source>
        <dbReference type="ARBA" id="ARBA00022679"/>
    </source>
</evidence>
<evidence type="ECO:0000313" key="12">
    <source>
        <dbReference type="EMBL" id="GGA01155.1"/>
    </source>
</evidence>
<evidence type="ECO:0000256" key="3">
    <source>
        <dbReference type="ARBA" id="ARBA00006490"/>
    </source>
</evidence>
<dbReference type="InterPro" id="IPR015422">
    <property type="entry name" value="PyrdxlP-dep_Trfase_small"/>
</dbReference>
<evidence type="ECO:0000256" key="2">
    <source>
        <dbReference type="ARBA" id="ARBA00003120"/>
    </source>
</evidence>
<evidence type="ECO:0000256" key="9">
    <source>
        <dbReference type="ARBA" id="ARBA00023014"/>
    </source>
</evidence>
<dbReference type="InterPro" id="IPR016454">
    <property type="entry name" value="Cysteine_dSase"/>
</dbReference>
<comment type="caution">
    <text evidence="12">The sequence shown here is derived from an EMBL/GenBank/DDBJ whole genome shotgun (WGS) entry which is preliminary data.</text>
</comment>
<dbReference type="PANTHER" id="PTHR11601">
    <property type="entry name" value="CYSTEINE DESULFURYLASE FAMILY MEMBER"/>
    <property type="match status" value="1"/>
</dbReference>
<keyword evidence="5" id="KW-0808">Transferase</keyword>
<dbReference type="RefSeq" id="WP_188641406.1">
    <property type="nucleotide sequence ID" value="NZ_BMID01000001.1"/>
</dbReference>
<name>A0ABQ1F746_9SPHN</name>
<sequence>MAESNNNDTAVYLDYAATCPPLPEAVAAMCEGLAGWANPSSPYACGRAAKAELEDARARIKSALGWDGELIFTSGATEAIAIVLQRTKTPLTAVSPVEHAAVWRWCKEANYLPVDAHGIVDLDGADLSGLVAIQHVNNETGVVQPVARIAAAVREAGGVLFCDCAQSAGKLALPDADMIAISAHKFGGPVGFGALLLKDYGLLHAVGGQEHGYRPGTENLPAARAMAVALEAGNDWLREAAKLRARLEAAIEDTGGEIVAKASKRSPAIGAYRMPGVSAASQLIRFDSNGFAISSGSACSSGSLKPSHVLEAMGYEHSREVIRVSIGRKTTEREIDAFVEAWKAMAQTT</sequence>
<dbReference type="Pfam" id="PF00266">
    <property type="entry name" value="Aminotran_5"/>
    <property type="match status" value="1"/>
</dbReference>
<dbReference type="PIRSF" id="PIRSF005572">
    <property type="entry name" value="NifS"/>
    <property type="match status" value="1"/>
</dbReference>
<evidence type="ECO:0000313" key="13">
    <source>
        <dbReference type="Proteomes" id="UP000603317"/>
    </source>
</evidence>